<evidence type="ECO:0000256" key="2">
    <source>
        <dbReference type="ARBA" id="ARBA00023125"/>
    </source>
</evidence>
<dbReference type="Pfam" id="PF12833">
    <property type="entry name" value="HTH_18"/>
    <property type="match status" value="1"/>
</dbReference>
<accession>A0A1E8E3Q1</accession>
<dbReference type="Pfam" id="PF12625">
    <property type="entry name" value="Arabinose_bd"/>
    <property type="match status" value="1"/>
</dbReference>
<dbReference type="STRING" id="202956.BJN41_11880"/>
<dbReference type="GO" id="GO:0005829">
    <property type="term" value="C:cytosol"/>
    <property type="evidence" value="ECO:0007669"/>
    <property type="project" value="TreeGrafter"/>
</dbReference>
<dbReference type="PANTHER" id="PTHR47894:SF1">
    <property type="entry name" value="HTH-TYPE TRANSCRIPTIONAL REGULATOR VQSM"/>
    <property type="match status" value="1"/>
</dbReference>
<evidence type="ECO:0000313" key="6">
    <source>
        <dbReference type="Proteomes" id="UP000186931"/>
    </source>
</evidence>
<dbReference type="InterPro" id="IPR018060">
    <property type="entry name" value="HTH_AraC"/>
</dbReference>
<dbReference type="PROSITE" id="PS01124">
    <property type="entry name" value="HTH_ARAC_FAMILY_2"/>
    <property type="match status" value="1"/>
</dbReference>
<reference evidence="5 6" key="1">
    <citation type="submission" date="2016-10" db="EMBL/GenBank/DDBJ databases">
        <title>Genome of airborne Acinetobacter sp. 5-2Ac02 in the hospital environment: Species near to Acinetobacter towneri.</title>
        <authorList>
            <person name="Barbosa B."/>
            <person name="Fernandez-Garcia L."/>
            <person name="Gato E."/>
            <person name="Leao R."/>
            <person name="Albano R."/>
            <person name="Fernandez B."/>
            <person name="Fernandez-Cuenca F."/>
            <person name="Marques E."/>
            <person name="Tomas M."/>
        </authorList>
    </citation>
    <scope>NUCLEOTIDE SEQUENCE [LARGE SCALE GENOMIC DNA]</scope>
    <source>
        <strain evidence="5 6">5-2Ac02</strain>
    </source>
</reference>
<keyword evidence="2" id="KW-0238">DNA-binding</keyword>
<evidence type="ECO:0000256" key="1">
    <source>
        <dbReference type="ARBA" id="ARBA00023015"/>
    </source>
</evidence>
<sequence length="359" mass="41613">MSKHMSEIQIPNGYYQLYLRYLSARGRVPEQLGFSPAQLQQLQHVLALPMDTQSSYQFFNEIIQHSIQFLDCPTLVFELARYIQPEHFGVLGYMASRSNSVAEAIQYMMRFSRLVVDGTAAVPMRLEQQLDALYLSWPLVDEKYSLVHEMTFACMTQLAMQIFNFQHSPIREIHFAHAPRMAMMHYEKFYACKVLFKQPEYQIVLNLESLGLKPQQADASLIHLLTKQAEDAIALKPQLETVRQQVQELVAHYLRYEQQVPNIEWVAQRLFRSDRTLQRQLKQEGTGFKQILEIERMQRCENLLQQNVSLSDIAQLLGYSDQSALARAYKACTGQTLLKRKQQLQQAENDAFSIQQGAP</sequence>
<organism evidence="5 6">
    <name type="scientific">Acinetobacter towneri</name>
    <dbReference type="NCBI Taxonomy" id="202956"/>
    <lineage>
        <taxon>Bacteria</taxon>
        <taxon>Pseudomonadati</taxon>
        <taxon>Pseudomonadota</taxon>
        <taxon>Gammaproteobacteria</taxon>
        <taxon>Moraxellales</taxon>
        <taxon>Moraxellaceae</taxon>
        <taxon>Acinetobacter</taxon>
    </lineage>
</organism>
<protein>
    <submittedName>
        <fullName evidence="5">AraC family transcriptional regulator</fullName>
    </submittedName>
</protein>
<dbReference type="GO" id="GO:0000976">
    <property type="term" value="F:transcription cis-regulatory region binding"/>
    <property type="evidence" value="ECO:0007669"/>
    <property type="project" value="TreeGrafter"/>
</dbReference>
<dbReference type="SUPFAM" id="SSF46689">
    <property type="entry name" value="Homeodomain-like"/>
    <property type="match status" value="1"/>
</dbReference>
<proteinExistence type="predicted"/>
<feature type="domain" description="HTH araC/xylS-type" evidence="4">
    <location>
        <begin position="244"/>
        <end position="343"/>
    </location>
</feature>
<dbReference type="PANTHER" id="PTHR47894">
    <property type="entry name" value="HTH-TYPE TRANSCRIPTIONAL REGULATOR GADX"/>
    <property type="match status" value="1"/>
</dbReference>
<keyword evidence="1" id="KW-0805">Transcription regulation</keyword>
<dbReference type="EMBL" id="MKQS01000006">
    <property type="protein sequence ID" value="OFE44018.1"/>
    <property type="molecule type" value="Genomic_DNA"/>
</dbReference>
<comment type="caution">
    <text evidence="5">The sequence shown here is derived from an EMBL/GenBank/DDBJ whole genome shotgun (WGS) entry which is preliminary data.</text>
</comment>
<name>A0A1E8E3Q1_9GAMM</name>
<dbReference type="GO" id="GO:0003700">
    <property type="term" value="F:DNA-binding transcription factor activity"/>
    <property type="evidence" value="ECO:0007669"/>
    <property type="project" value="InterPro"/>
</dbReference>
<dbReference type="SMART" id="SM00342">
    <property type="entry name" value="HTH_ARAC"/>
    <property type="match status" value="1"/>
</dbReference>
<keyword evidence="3" id="KW-0804">Transcription</keyword>
<dbReference type="InterPro" id="IPR009057">
    <property type="entry name" value="Homeodomain-like_sf"/>
</dbReference>
<gene>
    <name evidence="5" type="ORF">BJN41_11880</name>
</gene>
<evidence type="ECO:0000256" key="3">
    <source>
        <dbReference type="ARBA" id="ARBA00023163"/>
    </source>
</evidence>
<evidence type="ECO:0000259" key="4">
    <source>
        <dbReference type="PROSITE" id="PS01124"/>
    </source>
</evidence>
<evidence type="ECO:0000313" key="5">
    <source>
        <dbReference type="EMBL" id="OFE44018.1"/>
    </source>
</evidence>
<dbReference type="Proteomes" id="UP000186931">
    <property type="component" value="Unassembled WGS sequence"/>
</dbReference>
<dbReference type="InterPro" id="IPR032687">
    <property type="entry name" value="AraC-type_N"/>
</dbReference>
<dbReference type="AlphaFoldDB" id="A0A1E8E3Q1"/>
<dbReference type="Gene3D" id="1.10.10.60">
    <property type="entry name" value="Homeodomain-like"/>
    <property type="match status" value="1"/>
</dbReference>
<dbReference type="eggNOG" id="COG2207">
    <property type="taxonomic scope" value="Bacteria"/>
</dbReference>